<proteinExistence type="predicted"/>
<dbReference type="GO" id="GO:0004930">
    <property type="term" value="F:G protein-coupled receptor activity"/>
    <property type="evidence" value="ECO:0007669"/>
    <property type="project" value="UniProtKB-KW"/>
</dbReference>
<evidence type="ECO:0000256" key="10">
    <source>
        <dbReference type="PROSITE-ProRule" id="PRU00090"/>
    </source>
</evidence>
<dbReference type="PRINTS" id="PR00261">
    <property type="entry name" value="LDLRECEPTOR"/>
</dbReference>
<dbReference type="Pfam" id="PF00431">
    <property type="entry name" value="CUB"/>
    <property type="match status" value="2"/>
</dbReference>
<dbReference type="Gene3D" id="4.10.400.10">
    <property type="entry name" value="Low-density Lipoprotein Receptor"/>
    <property type="match status" value="2"/>
</dbReference>
<dbReference type="PANTHER" id="PTHR24251">
    <property type="entry name" value="OVOCHYMASE-RELATED"/>
    <property type="match status" value="1"/>
</dbReference>
<evidence type="ECO:0000256" key="12">
    <source>
        <dbReference type="SAM" id="Phobius"/>
    </source>
</evidence>
<organism evidence="15 16">
    <name type="scientific">Pelobates cultripes</name>
    <name type="common">Western spadefoot toad</name>
    <dbReference type="NCBI Taxonomy" id="61616"/>
    <lineage>
        <taxon>Eukaryota</taxon>
        <taxon>Metazoa</taxon>
        <taxon>Chordata</taxon>
        <taxon>Craniata</taxon>
        <taxon>Vertebrata</taxon>
        <taxon>Euteleostomi</taxon>
        <taxon>Amphibia</taxon>
        <taxon>Batrachia</taxon>
        <taxon>Anura</taxon>
        <taxon>Pelobatoidea</taxon>
        <taxon>Pelobatidae</taxon>
        <taxon>Pelobates</taxon>
    </lineage>
</organism>
<evidence type="ECO:0000259" key="13">
    <source>
        <dbReference type="PROSITE" id="PS01180"/>
    </source>
</evidence>
<dbReference type="CDD" id="cd07066">
    <property type="entry name" value="CRD_FZ"/>
    <property type="match status" value="1"/>
</dbReference>
<dbReference type="InterPro" id="IPR035914">
    <property type="entry name" value="Sperma_CUB_dom_sf"/>
</dbReference>
<dbReference type="PANTHER" id="PTHR24251:SF44">
    <property type="entry name" value="MEMBRANE FRIZZLED-RELATED PROTEIN ISOFORM X1"/>
    <property type="match status" value="1"/>
</dbReference>
<dbReference type="Gene3D" id="2.60.120.290">
    <property type="entry name" value="Spermadhesin, CUB domain"/>
    <property type="match status" value="2"/>
</dbReference>
<feature type="disulfide bond" evidence="11">
    <location>
        <begin position="445"/>
        <end position="463"/>
    </location>
</feature>
<evidence type="ECO:0000256" key="11">
    <source>
        <dbReference type="PROSITE-ProRule" id="PRU00124"/>
    </source>
</evidence>
<keyword evidence="8" id="KW-0807">Transducer</keyword>
<feature type="transmembrane region" description="Helical" evidence="12">
    <location>
        <begin position="101"/>
        <end position="125"/>
    </location>
</feature>
<feature type="domain" description="FZ" evidence="14">
    <location>
        <begin position="479"/>
        <end position="597"/>
    </location>
</feature>
<dbReference type="PROSITE" id="PS50068">
    <property type="entry name" value="LDLRA_2"/>
    <property type="match status" value="2"/>
</dbReference>
<dbReference type="SMART" id="SM00063">
    <property type="entry name" value="FRI"/>
    <property type="match status" value="1"/>
</dbReference>
<dbReference type="GO" id="GO:0008233">
    <property type="term" value="F:peptidase activity"/>
    <property type="evidence" value="ECO:0007669"/>
    <property type="project" value="UniProtKB-KW"/>
</dbReference>
<feature type="domain" description="CUB" evidence="13">
    <location>
        <begin position="163"/>
        <end position="270"/>
    </location>
</feature>
<dbReference type="InterPro" id="IPR002172">
    <property type="entry name" value="LDrepeatLR_classA_rpt"/>
</dbReference>
<dbReference type="GO" id="GO:0005886">
    <property type="term" value="C:plasma membrane"/>
    <property type="evidence" value="ECO:0007669"/>
    <property type="project" value="UniProtKB-SubCell"/>
</dbReference>
<feature type="disulfide bond" evidence="11">
    <location>
        <begin position="277"/>
        <end position="289"/>
    </location>
</feature>
<keyword evidence="12" id="KW-0472">Membrane</keyword>
<dbReference type="SMART" id="SM00192">
    <property type="entry name" value="LDLa"/>
    <property type="match status" value="2"/>
</dbReference>
<dbReference type="GO" id="GO:0006508">
    <property type="term" value="P:proteolysis"/>
    <property type="evidence" value="ECO:0007669"/>
    <property type="project" value="UniProtKB-KW"/>
</dbReference>
<evidence type="ECO:0000256" key="2">
    <source>
        <dbReference type="ARBA" id="ARBA00004651"/>
    </source>
</evidence>
<evidence type="ECO:0000259" key="14">
    <source>
        <dbReference type="PROSITE" id="PS50038"/>
    </source>
</evidence>
<dbReference type="SUPFAM" id="SSF49854">
    <property type="entry name" value="Spermadhesin, CUB domain"/>
    <property type="match status" value="2"/>
</dbReference>
<evidence type="ECO:0000256" key="4">
    <source>
        <dbReference type="ARBA" id="ARBA00022737"/>
    </source>
</evidence>
<dbReference type="Proteomes" id="UP001295444">
    <property type="component" value="Chromosome 10"/>
</dbReference>
<keyword evidence="12" id="KW-0812">Transmembrane</keyword>
<gene>
    <name evidence="15" type="ORF">PECUL_23A054100</name>
</gene>
<keyword evidence="3" id="KW-0645">Protease</keyword>
<dbReference type="SMART" id="SM00042">
    <property type="entry name" value="CUB"/>
    <property type="match status" value="2"/>
</dbReference>
<dbReference type="Pfam" id="PF01392">
    <property type="entry name" value="Fz"/>
    <property type="match status" value="1"/>
</dbReference>
<evidence type="ECO:0000256" key="3">
    <source>
        <dbReference type="ARBA" id="ARBA00022670"/>
    </source>
</evidence>
<evidence type="ECO:0000313" key="16">
    <source>
        <dbReference type="Proteomes" id="UP001295444"/>
    </source>
</evidence>
<protein>
    <submittedName>
        <fullName evidence="15">Membrane frizzled-related</fullName>
    </submittedName>
</protein>
<dbReference type="CDD" id="cd00041">
    <property type="entry name" value="CUB"/>
    <property type="match status" value="2"/>
</dbReference>
<dbReference type="InterPro" id="IPR036790">
    <property type="entry name" value="Frizzled_dom_sf"/>
</dbReference>
<dbReference type="AlphaFoldDB" id="A0AAD1TAA9"/>
<dbReference type="EMBL" id="OW240921">
    <property type="protein sequence ID" value="CAH2319510.1"/>
    <property type="molecule type" value="Genomic_DNA"/>
</dbReference>
<evidence type="ECO:0000256" key="8">
    <source>
        <dbReference type="ARBA" id="ARBA00023224"/>
    </source>
</evidence>
<sequence length="597" mass="66070">MAITRHIQGWTSLHPLNSELTNISDSRCVQQEKMGGKMTVSPCEGTAEEGNFCNLGFDPISEVLQIEAHPDRNYMPESCQVSSVSLQSESFLLWRNRPSRITIVIIIISVLLLVLILSLTLGILLSKRKIDVSAISVSVANYSNTSVRDTSISRFTEIVLSNCGGYLNDSQGSFSSPNYPHLYPPNSHCTWVLEAQEGHVIQMKIVVLDIEGYGSCLIDWLELTDGNTTSRLCGSVAPTTFISISHWLQLNFVSDNSINAQGFLATYRMIEPSQGSCSWDEFLCDGRRCVLLPALCDGIPDCADRMDETNCSQIQWDCGGSLNSLQGSISSPNYPEKYPGKILCRWHLSVPDEFVIQLQFHDFSLEMERGCTFDYVEIHDSTSLGTASMMGRFCGSHLPPNLTSSGPHMYIVFVSDEEESGLGFFATYEAFNATAIQCDNTELRCDGGQCLSLQLVCDGWIDCPDGKDELDCPDREDTEPVTPCQPLRVPLCKGLSYTLTVFPNLWMSLHEQPAASELLKGYKTLQELPCFPALRPLLCALLVPSCSPSGGSLQPCRSVCLNAEHHCQDQIHQLGLPWSFSCDLYPTQMQQPDCVIP</sequence>
<feature type="domain" description="CUB" evidence="13">
    <location>
        <begin position="318"/>
        <end position="431"/>
    </location>
</feature>
<keyword evidence="6" id="KW-0675">Receptor</keyword>
<feature type="disulfide bond" evidence="11">
    <location>
        <begin position="284"/>
        <end position="302"/>
    </location>
</feature>
<dbReference type="InterPro" id="IPR020067">
    <property type="entry name" value="Frizzled_dom"/>
</dbReference>
<keyword evidence="6" id="KW-0297">G-protein coupled receptor</keyword>
<dbReference type="SUPFAM" id="SSF57424">
    <property type="entry name" value="LDL receptor-like module"/>
    <property type="match status" value="2"/>
</dbReference>
<accession>A0AAD1TAA9</accession>
<dbReference type="Gene3D" id="1.10.2000.10">
    <property type="entry name" value="Frizzled cysteine-rich domain"/>
    <property type="match status" value="1"/>
</dbReference>
<dbReference type="InterPro" id="IPR036055">
    <property type="entry name" value="LDL_receptor-like_sf"/>
</dbReference>
<evidence type="ECO:0000256" key="7">
    <source>
        <dbReference type="ARBA" id="ARBA00023157"/>
    </source>
</evidence>
<dbReference type="SUPFAM" id="SSF63501">
    <property type="entry name" value="Frizzled cysteine-rich domain"/>
    <property type="match status" value="1"/>
</dbReference>
<evidence type="ECO:0000256" key="6">
    <source>
        <dbReference type="ARBA" id="ARBA00023040"/>
    </source>
</evidence>
<evidence type="ECO:0000256" key="9">
    <source>
        <dbReference type="PROSITE-ProRule" id="PRU00059"/>
    </source>
</evidence>
<evidence type="ECO:0000313" key="15">
    <source>
        <dbReference type="EMBL" id="CAH2319510.1"/>
    </source>
</evidence>
<comment type="subcellular location">
    <subcellularLocation>
        <location evidence="2">Cell membrane</location>
        <topology evidence="2">Multi-pass membrane protein</topology>
    </subcellularLocation>
    <subcellularLocation>
        <location evidence="1">Cell membrane</location>
        <topology evidence="1">Single-pass membrane protein</topology>
    </subcellularLocation>
</comment>
<feature type="disulfide bond" evidence="11">
    <location>
        <begin position="296"/>
        <end position="311"/>
    </location>
</feature>
<keyword evidence="16" id="KW-1185">Reference proteome</keyword>
<dbReference type="CDD" id="cd00112">
    <property type="entry name" value="LDLa"/>
    <property type="match status" value="2"/>
</dbReference>
<feature type="disulfide bond" evidence="11">
    <location>
        <begin position="457"/>
        <end position="472"/>
    </location>
</feature>
<dbReference type="PROSITE" id="PS01180">
    <property type="entry name" value="CUB"/>
    <property type="match status" value="2"/>
</dbReference>
<dbReference type="Pfam" id="PF00057">
    <property type="entry name" value="Ldl_recept_a"/>
    <property type="match status" value="2"/>
</dbReference>
<reference evidence="15" key="1">
    <citation type="submission" date="2022-03" db="EMBL/GenBank/DDBJ databases">
        <authorList>
            <person name="Alioto T."/>
            <person name="Alioto T."/>
            <person name="Gomez Garrido J."/>
        </authorList>
    </citation>
    <scope>NUCLEOTIDE SEQUENCE</scope>
</reference>
<keyword evidence="5" id="KW-0378">Hydrolase</keyword>
<feature type="disulfide bond" evidence="11">
    <location>
        <begin position="438"/>
        <end position="450"/>
    </location>
</feature>
<keyword evidence="7 11" id="KW-1015">Disulfide bond</keyword>
<comment type="caution">
    <text evidence="10">Lacks conserved residue(s) required for the propagation of feature annotation.</text>
</comment>
<feature type="disulfide bond" evidence="9">
    <location>
        <begin position="216"/>
        <end position="233"/>
    </location>
</feature>
<keyword evidence="4" id="KW-0677">Repeat</keyword>
<evidence type="ECO:0000256" key="5">
    <source>
        <dbReference type="ARBA" id="ARBA00022801"/>
    </source>
</evidence>
<dbReference type="FunFam" id="2.60.120.290:FF:000013">
    <property type="entry name" value="Membrane frizzled-related protein"/>
    <property type="match status" value="2"/>
</dbReference>
<dbReference type="PROSITE" id="PS50038">
    <property type="entry name" value="FZ"/>
    <property type="match status" value="1"/>
</dbReference>
<keyword evidence="12" id="KW-1133">Transmembrane helix</keyword>
<dbReference type="InterPro" id="IPR000859">
    <property type="entry name" value="CUB_dom"/>
</dbReference>
<name>A0AAD1TAA9_PELCU</name>
<evidence type="ECO:0000256" key="1">
    <source>
        <dbReference type="ARBA" id="ARBA00004162"/>
    </source>
</evidence>